<gene>
    <name evidence="1" type="ORF">JHL22_10875</name>
</gene>
<proteinExistence type="predicted"/>
<dbReference type="PIRSF" id="PIRSF039032">
    <property type="entry name" value="HigB-2"/>
    <property type="match status" value="1"/>
</dbReference>
<dbReference type="EMBL" id="JAENGP010000012">
    <property type="protein sequence ID" value="MBK1781721.1"/>
    <property type="molecule type" value="Genomic_DNA"/>
</dbReference>
<evidence type="ECO:0000313" key="2">
    <source>
        <dbReference type="Proteomes" id="UP000635316"/>
    </source>
</evidence>
<name>A0ABS1EFW9_9BURK</name>
<organism evidence="1 2">
    <name type="scientific">Advenella mandrilli</name>
    <dbReference type="NCBI Taxonomy" id="2800330"/>
    <lineage>
        <taxon>Bacteria</taxon>
        <taxon>Pseudomonadati</taxon>
        <taxon>Pseudomonadota</taxon>
        <taxon>Betaproteobacteria</taxon>
        <taxon>Burkholderiales</taxon>
        <taxon>Alcaligenaceae</taxon>
    </lineage>
</organism>
<keyword evidence="2" id="KW-1185">Reference proteome</keyword>
<comment type="caution">
    <text evidence="1">The sequence shown here is derived from an EMBL/GenBank/DDBJ whole genome shotgun (WGS) entry which is preliminary data.</text>
</comment>
<dbReference type="InterPro" id="IPR009387">
    <property type="entry name" value="HigB-2"/>
</dbReference>
<sequence length="104" mass="11757">MIYTVYETSIFIKTIADIWSDDERHEFIKWIACNPEAGDVIPGSGGLRKVRWGKQGIGKRGGVRIIYFNTLSVGEISLLIAYTKAKFDNLSTEFLLNLKNEVSK</sequence>
<reference evidence="1 2" key="1">
    <citation type="submission" date="2020-12" db="EMBL/GenBank/DDBJ databases">
        <authorList>
            <person name="Lu T."/>
            <person name="Wang Q."/>
            <person name="Han X."/>
        </authorList>
    </citation>
    <scope>NUCLEOTIDE SEQUENCE [LARGE SCALE GENOMIC DNA]</scope>
    <source>
        <strain evidence="1 2">WQ 585</strain>
    </source>
</reference>
<protein>
    <submittedName>
        <fullName evidence="1">Transcriptional regulator</fullName>
    </submittedName>
</protein>
<dbReference type="Proteomes" id="UP000635316">
    <property type="component" value="Unassembled WGS sequence"/>
</dbReference>
<evidence type="ECO:0000313" key="1">
    <source>
        <dbReference type="EMBL" id="MBK1781721.1"/>
    </source>
</evidence>
<accession>A0ABS1EFW9</accession>